<feature type="domain" description="Restriction endonuclease type IV Mrr" evidence="1">
    <location>
        <begin position="243"/>
        <end position="360"/>
    </location>
</feature>
<proteinExistence type="predicted"/>
<dbReference type="InterPro" id="IPR007560">
    <property type="entry name" value="Restrct_endonuc_IV_Mrr"/>
</dbReference>
<dbReference type="GO" id="GO:0009307">
    <property type="term" value="P:DNA restriction-modification system"/>
    <property type="evidence" value="ECO:0007669"/>
    <property type="project" value="InterPro"/>
</dbReference>
<keyword evidence="3" id="KW-0378">Hydrolase</keyword>
<protein>
    <submittedName>
        <fullName evidence="3">Restriction endonuclease</fullName>
    </submittedName>
</protein>
<dbReference type="RefSeq" id="WP_142986796.1">
    <property type="nucleotide sequence ID" value="NZ_FXTD01000006.1"/>
</dbReference>
<evidence type="ECO:0000313" key="3">
    <source>
        <dbReference type="EMBL" id="SMO70236.1"/>
    </source>
</evidence>
<organism evidence="3 4">
    <name type="scientific">Halorubrum cibi</name>
    <dbReference type="NCBI Taxonomy" id="413815"/>
    <lineage>
        <taxon>Archaea</taxon>
        <taxon>Methanobacteriati</taxon>
        <taxon>Methanobacteriota</taxon>
        <taxon>Stenosarchaea group</taxon>
        <taxon>Halobacteria</taxon>
        <taxon>Halobacteriales</taxon>
        <taxon>Haloferacaceae</taxon>
        <taxon>Halorubrum</taxon>
    </lineage>
</organism>
<keyword evidence="3" id="KW-0540">Nuclease</keyword>
<name>A0A521DF37_9EURY</name>
<evidence type="ECO:0000313" key="4">
    <source>
        <dbReference type="Proteomes" id="UP000319712"/>
    </source>
</evidence>
<dbReference type="Pfam" id="PF18062">
    <property type="entry name" value="RE_AspBHI_N"/>
    <property type="match status" value="1"/>
</dbReference>
<dbReference type="Proteomes" id="UP000319712">
    <property type="component" value="Unassembled WGS sequence"/>
</dbReference>
<dbReference type="EMBL" id="FXTD01000006">
    <property type="protein sequence ID" value="SMO70236.1"/>
    <property type="molecule type" value="Genomic_DNA"/>
</dbReference>
<dbReference type="InterPro" id="IPR011856">
    <property type="entry name" value="tRNA_endonuc-like_dom_sf"/>
</dbReference>
<dbReference type="GO" id="GO:0004519">
    <property type="term" value="F:endonuclease activity"/>
    <property type="evidence" value="ECO:0007669"/>
    <property type="project" value="UniProtKB-KW"/>
</dbReference>
<dbReference type="Gene3D" id="2.30.280.20">
    <property type="match status" value="1"/>
</dbReference>
<sequence>MPGYGGQYVVGETYRSSSDPQKDEFQAWLNGPIDNGIRNSGGIRAIVNSRTGEREFLVFVSSQERGGPQNPWEDVINREEGIVRYWGDAKARHNPDPESANGNRWVKTDFCETYAQDDRKDAPPVLLFEKPRSGEVTFQGVCILTEISIERYKDGDDTVVNYLFDLAILDADTVDLEWIHRKSRTGVDVGGPGAWDEWVDSGRVQRYSIYKDRIRSKDAQLPDSDYQPLLDDIRSRLDDPKKGEKMEYLVQYLLETLPNFSQVKQTPASGDRGVDLEGRIDLLPDAPLGSTDTGIEFKAQVKNKGSSVSGKELSRLASRVEDGEIGLFFTTSHYTKQAQEENLSAYPNRLFSGGDIVKLLAQTELVDHRTLTDRVVEDIEKEVSG</sequence>
<accession>A0A521DF37</accession>
<keyword evidence="3" id="KW-0255">Endonuclease</keyword>
<evidence type="ECO:0000259" key="2">
    <source>
        <dbReference type="Pfam" id="PF18062"/>
    </source>
</evidence>
<reference evidence="3 4" key="1">
    <citation type="submission" date="2017-05" db="EMBL/GenBank/DDBJ databases">
        <authorList>
            <person name="Varghese N."/>
            <person name="Submissions S."/>
        </authorList>
    </citation>
    <scope>NUCLEOTIDE SEQUENCE [LARGE SCALE GENOMIC DNA]</scope>
    <source>
        <strain evidence="3 4">DSM 19504</strain>
    </source>
</reference>
<dbReference type="AlphaFoldDB" id="A0A521DF37"/>
<dbReference type="OrthoDB" id="11472at2157"/>
<dbReference type="Gene3D" id="3.40.1350.10">
    <property type="match status" value="1"/>
</dbReference>
<dbReference type="Pfam" id="PF04471">
    <property type="entry name" value="Mrr_cat"/>
    <property type="match status" value="1"/>
</dbReference>
<dbReference type="InterPro" id="IPR041409">
    <property type="entry name" value="RE_AspBHI_N"/>
</dbReference>
<feature type="domain" description="Restriction endonuclease AspBHI N-terminal" evidence="2">
    <location>
        <begin position="20"/>
        <end position="202"/>
    </location>
</feature>
<dbReference type="GO" id="GO:0003677">
    <property type="term" value="F:DNA binding"/>
    <property type="evidence" value="ECO:0007669"/>
    <property type="project" value="InterPro"/>
</dbReference>
<gene>
    <name evidence="3" type="ORF">SAMN06264867_106235</name>
</gene>
<evidence type="ECO:0000259" key="1">
    <source>
        <dbReference type="Pfam" id="PF04471"/>
    </source>
</evidence>
<keyword evidence="4" id="KW-1185">Reference proteome</keyword>